<proteinExistence type="predicted"/>
<dbReference type="EMBL" id="JAQAGZ010000001">
    <property type="protein sequence ID" value="MCZ8510997.1"/>
    <property type="molecule type" value="Genomic_DNA"/>
</dbReference>
<gene>
    <name evidence="1" type="ORF">O9H85_00815</name>
</gene>
<keyword evidence="2" id="KW-1185">Reference proteome</keyword>
<sequence>MGRTVIDTTARQWVGQPVYILLKDGNYYIGMVKRITKKQVILADARKSTQKGRSKQLSNAKNVQISGFLGSMLGAGNAGQLPFGGIGAGTQSPANTGGFFGTLGKAWPMVKVGIGMIQTIWPLFRSFKI</sequence>
<dbReference type="RefSeq" id="WP_269879370.1">
    <property type="nucleotide sequence ID" value="NZ_JAQAGZ010000001.1"/>
</dbReference>
<reference evidence="1 2" key="1">
    <citation type="submission" date="2022-12" db="EMBL/GenBank/DDBJ databases">
        <title>Draft genome sequence of Paenibacillus sp. dW9.</title>
        <authorList>
            <person name="Choi E.-W."/>
            <person name="Kim D.-U."/>
        </authorList>
    </citation>
    <scope>NUCLEOTIDE SEQUENCE [LARGE SCALE GENOMIC DNA]</scope>
    <source>
        <strain evidence="2">dW9</strain>
    </source>
</reference>
<name>A0ABT4Q2K4_9BACL</name>
<evidence type="ECO:0000313" key="2">
    <source>
        <dbReference type="Proteomes" id="UP001527882"/>
    </source>
</evidence>
<protein>
    <submittedName>
        <fullName evidence="1">Uncharacterized protein</fullName>
    </submittedName>
</protein>
<comment type="caution">
    <text evidence="1">The sequence shown here is derived from an EMBL/GenBank/DDBJ whole genome shotgun (WGS) entry which is preliminary data.</text>
</comment>
<evidence type="ECO:0000313" key="1">
    <source>
        <dbReference type="EMBL" id="MCZ8510997.1"/>
    </source>
</evidence>
<accession>A0ABT4Q2K4</accession>
<dbReference type="Proteomes" id="UP001527882">
    <property type="component" value="Unassembled WGS sequence"/>
</dbReference>
<organism evidence="1 2">
    <name type="scientific">Paenibacillus gyeongsangnamensis</name>
    <dbReference type="NCBI Taxonomy" id="3388067"/>
    <lineage>
        <taxon>Bacteria</taxon>
        <taxon>Bacillati</taxon>
        <taxon>Bacillota</taxon>
        <taxon>Bacilli</taxon>
        <taxon>Bacillales</taxon>
        <taxon>Paenibacillaceae</taxon>
        <taxon>Paenibacillus</taxon>
    </lineage>
</organism>